<dbReference type="WBParaSite" id="Csp11.Scaffold629.g9913.t2">
    <property type="protein sequence ID" value="Csp11.Scaffold629.g9913.t2"/>
    <property type="gene ID" value="Csp11.Scaffold629.g9913"/>
</dbReference>
<dbReference type="PANTHER" id="PTHR36939">
    <property type="entry name" value="PROTEIN CBG03389"/>
    <property type="match status" value="1"/>
</dbReference>
<organism evidence="2 3">
    <name type="scientific">Caenorhabditis tropicalis</name>
    <dbReference type="NCBI Taxonomy" id="1561998"/>
    <lineage>
        <taxon>Eukaryota</taxon>
        <taxon>Metazoa</taxon>
        <taxon>Ecdysozoa</taxon>
        <taxon>Nematoda</taxon>
        <taxon>Chromadorea</taxon>
        <taxon>Rhabditida</taxon>
        <taxon>Rhabditina</taxon>
        <taxon>Rhabditomorpha</taxon>
        <taxon>Rhabditoidea</taxon>
        <taxon>Rhabditidae</taxon>
        <taxon>Peloderinae</taxon>
        <taxon>Caenorhabditis</taxon>
    </lineage>
</organism>
<name>A0A1I7UJD4_9PELO</name>
<keyword evidence="2" id="KW-1185">Reference proteome</keyword>
<keyword evidence="1" id="KW-0732">Signal</keyword>
<dbReference type="PANTHER" id="PTHR36939:SF8">
    <property type="entry name" value="PROTEIN SLEEPLESS"/>
    <property type="match status" value="1"/>
</dbReference>
<dbReference type="STRING" id="1561998.A0A1I7UJD4"/>
<sequence length="156" mass="16806">MRILLSALALLTATSSVAAIKCHQCGGAEKIPGFAKTALSKLNISVDSLFGDCKKTSGSDMCSNGTFCIKRAKVYQIGYSGVNLKWTSYTKGCAALREDNNQIPTNTCYDIGQVNTNTSGYTAKRVDCYCNKDFCNSSPIHGIITILLMILVKITI</sequence>
<evidence type="ECO:0000313" key="3">
    <source>
        <dbReference type="WBParaSite" id="Csp11.Scaffold629.g9913.t2"/>
    </source>
</evidence>
<accession>A0A1I7UJD4</accession>
<evidence type="ECO:0000256" key="1">
    <source>
        <dbReference type="SAM" id="SignalP"/>
    </source>
</evidence>
<feature type="chain" id="PRO_5009308976" evidence="1">
    <location>
        <begin position="20"/>
        <end position="156"/>
    </location>
</feature>
<reference evidence="3" key="1">
    <citation type="submission" date="2016-11" db="UniProtKB">
        <authorList>
            <consortium name="WormBaseParasite"/>
        </authorList>
    </citation>
    <scope>IDENTIFICATION</scope>
</reference>
<evidence type="ECO:0000313" key="2">
    <source>
        <dbReference type="Proteomes" id="UP000095282"/>
    </source>
</evidence>
<protein>
    <submittedName>
        <fullName evidence="3">CVNH domain-containing protein</fullName>
    </submittedName>
</protein>
<dbReference type="AlphaFoldDB" id="A0A1I7UJD4"/>
<dbReference type="Proteomes" id="UP000095282">
    <property type="component" value="Unplaced"/>
</dbReference>
<feature type="signal peptide" evidence="1">
    <location>
        <begin position="1"/>
        <end position="19"/>
    </location>
</feature>
<proteinExistence type="predicted"/>